<dbReference type="STRING" id="2316362.A0A4Q2DQH9"/>
<keyword evidence="3" id="KW-1185">Reference proteome</keyword>
<dbReference type="PANTHER" id="PTHR15600">
    <property type="entry name" value="SACSIN"/>
    <property type="match status" value="1"/>
</dbReference>
<dbReference type="InterPro" id="IPR058210">
    <property type="entry name" value="SACS/Nov_dom"/>
</dbReference>
<evidence type="ECO:0000313" key="3">
    <source>
        <dbReference type="Proteomes" id="UP000290288"/>
    </source>
</evidence>
<dbReference type="InterPro" id="IPR036890">
    <property type="entry name" value="HATPase_C_sf"/>
</dbReference>
<organism evidence="2 3">
    <name type="scientific">Candolleomyces aberdarensis</name>
    <dbReference type="NCBI Taxonomy" id="2316362"/>
    <lineage>
        <taxon>Eukaryota</taxon>
        <taxon>Fungi</taxon>
        <taxon>Dikarya</taxon>
        <taxon>Basidiomycota</taxon>
        <taxon>Agaricomycotina</taxon>
        <taxon>Agaricomycetes</taxon>
        <taxon>Agaricomycetidae</taxon>
        <taxon>Agaricales</taxon>
        <taxon>Agaricineae</taxon>
        <taxon>Psathyrellaceae</taxon>
        <taxon>Candolleomyces</taxon>
    </lineage>
</organism>
<dbReference type="Gene3D" id="3.30.710.10">
    <property type="entry name" value="Potassium Channel Kv1.1, Chain A"/>
    <property type="match status" value="1"/>
</dbReference>
<dbReference type="EMBL" id="SDEE01000076">
    <property type="protein sequence ID" value="RXW22303.1"/>
    <property type="molecule type" value="Genomic_DNA"/>
</dbReference>
<dbReference type="Proteomes" id="UP000290288">
    <property type="component" value="Unassembled WGS sequence"/>
</dbReference>
<comment type="caution">
    <text evidence="2">The sequence shown here is derived from an EMBL/GenBank/DDBJ whole genome shotgun (WGS) entry which is preliminary data.</text>
</comment>
<feature type="domain" description="Sacsin/Nov" evidence="1">
    <location>
        <begin position="16"/>
        <end position="236"/>
    </location>
</feature>
<protein>
    <recommendedName>
        <fullName evidence="1">Sacsin/Nov domain-containing protein</fullName>
    </recommendedName>
</protein>
<proteinExistence type="predicted"/>
<dbReference type="InterPro" id="IPR011333">
    <property type="entry name" value="SKP1/BTB/POZ_sf"/>
</dbReference>
<evidence type="ECO:0000259" key="1">
    <source>
        <dbReference type="Pfam" id="PF25794"/>
    </source>
</evidence>
<dbReference type="GO" id="GO:0030544">
    <property type="term" value="F:Hsp70 protein binding"/>
    <property type="evidence" value="ECO:0007669"/>
    <property type="project" value="TreeGrafter"/>
</dbReference>
<dbReference type="NCBIfam" id="NF047352">
    <property type="entry name" value="P_loop_sacsin"/>
    <property type="match status" value="1"/>
</dbReference>
<accession>A0A4Q2DQH9</accession>
<dbReference type="OrthoDB" id="1262810at2759"/>
<dbReference type="SUPFAM" id="SSF55874">
    <property type="entry name" value="ATPase domain of HSP90 chaperone/DNA topoisomerase II/histidine kinase"/>
    <property type="match status" value="2"/>
</dbReference>
<dbReference type="Pfam" id="PF25794">
    <property type="entry name" value="SACS"/>
    <property type="match status" value="2"/>
</dbReference>
<dbReference type="InterPro" id="IPR052972">
    <property type="entry name" value="Sacsin_chaperone_reg"/>
</dbReference>
<sequence>MTTSSAFGENVDRLGSIRSILDNYPFSAGLLREILQNSDDAKATEQTFLLDCCKHPTERICHPSIADTQGPALLAFNNAKFLPDDWVALQIISKSSKREDTSKIGKFGIGIRSCYHVTDFLQILSGGDLVIFDPQSSFSVAGGARFAFTPETIKPIRDHLQAFEYFLPSNWNGEALDGTVVRLPLRTKPGELREKIVSPEEIKQLFQEFIEKELTIAMLFLQHLRSIDFIIIDQAGRVKKIAHCTVAIAGQLSVGVCKQVVSVQSAEAKAKEEWLVVHQKFTKDDVLKLFSDRTGSLSENVLKKHKLRAEVGLAFPLNPTQNIELDIGQLFTFLRLPIKTGFPAHIHSLFSLTPSRQNLRPHGENGIVKGSDDYILIEWNKLLFDVYIPRVWTHLLTTITIHSPTTPIFSAWPVAQHFTESDSAYWASFPNNVLDTVLQTDAIVWPIIGQDVYKRLQDVFVARPNMTDEVVQALADTGMSVCRPPEHLFRMIEALPKWNHHIRILTPESTSTALRDNFASNLLNAPAERRATILQYLLSSNNIRNIVGLQIIPTVSGSFVSLAQQGTTSNTYTLLESSNVEVFRACDDNAIFIDDLPPSTQEMVRQQAPRSLNVKILDPDQVVKYLGLHPTRRGLELSQTEADAPAVAFLSTFWTWLDSWGPRSPLLPKLASEYVLPCAGGLRRAIRNKPAFDATEIPAFAACLSGFGVPFVSDALTSEARTVLKKYGFLKSATDMHALLDAVEAVGGPVSDQTAQLLFNHFSQHMVKSTWHSFSGRQKTVFRQLPIFPIVEYDANAQVRCRRAAVNGLAVYGVGSFNLLPVLPNAVFVNLKVLDPRLLPLLNESQNRPLSDIDVLALSVKRLDQQHKKHLALMLRHIASHQPGLTYALKQSLRSERYAYSSLGTREAPQTLIDPSSLLHPLYINDKKRLHSSQDEEDRSIAESLAKLKLLDKAMSAGNIIDRIQHIASNASFEDAIKLLNIIYDHGFNCRSLALDKSSRWLPTQKETLAAAAECRPGKGTTSEELHLFDKVLELVHSRAMVSPSLRTVLGWDDPIPVDVLLEQFREVLDNPEADVYHRVKNLIKELSSRRDLTTEQWSSLHQLLENREWVPTSEHTLVESWQAVFSSSFQGVYMVAPDLSIIGSESRDFLTELNCLTSPSFDTVTKRLSQLYAEPPGATVTSSAIATLRFAASLALTKDQHSQLLVPDDLDHLQPIQDVIFNDVGTHSLLLPRNEVCLASSSIDDALARALGLQRLGLKHVHLQTLGEDMGVTPATIVEKTLAQYTEKQFLPEFLANAQDAGASKLIIILNNYTSVEGNFLSPDLGKLHGPSVMVYNDSEFSENDFEGICKTHIGGKAGNPDSIGQFGLGALTMFHITECAVIYSGDKVLFLDPSKSYLPIAGRASLLMPLKDLDRFYPGHTSYLKGLEFFDPQTCRVDGTIFFLPLRSSSSTSQGKKTLVPTVYSIDTFRKTILRDFHAKADECLLFIKVNDIEAQMRTSDQSKNLLWSLTASRTETAFDGLIETKISIDSCALSSKKTSSEWLTMSATVQAPDVPQECKEGVGSKKIKVGLAAPLSDEHRPQCRFFSMLPLAIPTTLPVHVNASFRMSPDRRQMRLDNYDNDDTRFNRWLLKMQIPPLYLALLERIAQERDNTRWWPGDREDVSLPEDEDEDQIITAHEDALTSILTESLYSTHLPESSRRIFYPMYSGGTLKFSDAILHSTKPPSPVRRVMDLLRPQSIVKATTPVRARLRKAGLVTIDPSFISQLLLNDHGAERVQEHLGHDEVGGLLVWLSQEQGVHLRGLPLLYLENKTWVKFGTEGQVYYSSPSSSRLAKDDFLPSGRFVHQDTMPSGLLEILSTSTIQVAELDAAGVRQLVEEKLKTLDSQAKESWIKRFWKVYPTFPKDGLLKSIENLALVPTLSGTSFKSLTECKESALLTDKIDTIEDTRRVECFRDLGIDVVPLDLFPPALSEALRHGDYSPKGSQFDHFLRCISPIIDSAVQSFKLWQFDRRKQFSRWVRNNIRSKVPDEHIQILRKLPVWPARRGLEIDCMCSANQVTLLPPNISVDVGRFCRNYVTAHEKTSHLGLQRLTLPQLYRILDLPQKLLPGEDEKIYRNLLTLFLSHSNRDMRRIQVPNAARVMVYCDNLFERTPFFIAAFGESSDRFLLRSFDSFASGLYSRGLKCHTDLDLDLFSECAHAFQDEYGRVVRADVPLELHVPFNQAGGWQSLDNIRFIPRNMHEGRRYMSREIELPESIRNLPQLVSPRQVVRNEFHGIAWTQRVPIILQHEPLKRLSMVFPDFGTPSANEVVAHLKELALLSLSHGSVVLPDLKATYAWLNEHTSCLGSLRPELQGARIFLNVDDPSSETWRWSTARQMAFGTRDVGQIQGVRQFLSSFPDLLKAAGVLEAFYPEIEEDDDVRTPDERDLLSQCRDGFSRLRATNRLVDVVFTPEEEDSSPGITVRNVYFEDLFTGGYADSQGDQASDNGLLNISLPASSFAIKTALDYLYTGQVLDREESIELEDLLQTLELSRYLQIDGLFRLAQREVVERELVDPLNLSDVRNRAAAIDADALTRWCDKYETRNREYISVTTG</sequence>
<dbReference type="PANTHER" id="PTHR15600:SF42">
    <property type="entry name" value="SACSIN"/>
    <property type="match status" value="1"/>
</dbReference>
<name>A0A4Q2DQH9_9AGAR</name>
<evidence type="ECO:0000313" key="2">
    <source>
        <dbReference type="EMBL" id="RXW22303.1"/>
    </source>
</evidence>
<reference evidence="2 3" key="1">
    <citation type="submission" date="2019-01" db="EMBL/GenBank/DDBJ databases">
        <title>Draft genome sequence of Psathyrella aberdarensis IHI B618.</title>
        <authorList>
            <person name="Buettner E."/>
            <person name="Kellner H."/>
        </authorList>
    </citation>
    <scope>NUCLEOTIDE SEQUENCE [LARGE SCALE GENOMIC DNA]</scope>
    <source>
        <strain evidence="2 3">IHI B618</strain>
    </source>
</reference>
<gene>
    <name evidence="2" type="ORF">EST38_g3550</name>
</gene>
<feature type="domain" description="Sacsin/Nov" evidence="1">
    <location>
        <begin position="1279"/>
        <end position="1506"/>
    </location>
</feature>